<protein>
    <submittedName>
        <fullName evidence="2">Uncharacterized protein</fullName>
    </submittedName>
</protein>
<sequence length="167" mass="18599">MRLQLHKAILEPLSDHLRDSAGRPQDARFPGRAYFLGDEPPPAAVAANRAREAKMSERCATGETATAESGPKETTAAEADDVRNSANSAAFFTHQLSVFLGNADGQIGLLTLPVPMDQVERLSEVLQIWEQESERPCYRGGQWWRSAQDFLQLREETVNLRSESERC</sequence>
<dbReference type="Proteomes" id="UP000186817">
    <property type="component" value="Unassembled WGS sequence"/>
</dbReference>
<accession>A0A1Q9F3E9</accession>
<gene>
    <name evidence="2" type="ORF">AK812_SmicGene1650</name>
</gene>
<dbReference type="AlphaFoldDB" id="A0A1Q9F3E9"/>
<proteinExistence type="predicted"/>
<dbReference type="OrthoDB" id="10402355at2759"/>
<comment type="caution">
    <text evidence="2">The sequence shown here is derived from an EMBL/GenBank/DDBJ whole genome shotgun (WGS) entry which is preliminary data.</text>
</comment>
<dbReference type="EMBL" id="LSRX01000018">
    <property type="protein sequence ID" value="OLQ14201.1"/>
    <property type="molecule type" value="Genomic_DNA"/>
</dbReference>
<name>A0A1Q9F3E9_SYMMI</name>
<evidence type="ECO:0000313" key="3">
    <source>
        <dbReference type="Proteomes" id="UP000186817"/>
    </source>
</evidence>
<organism evidence="2 3">
    <name type="scientific">Symbiodinium microadriaticum</name>
    <name type="common">Dinoflagellate</name>
    <name type="synonym">Zooxanthella microadriatica</name>
    <dbReference type="NCBI Taxonomy" id="2951"/>
    <lineage>
        <taxon>Eukaryota</taxon>
        <taxon>Sar</taxon>
        <taxon>Alveolata</taxon>
        <taxon>Dinophyceae</taxon>
        <taxon>Suessiales</taxon>
        <taxon>Symbiodiniaceae</taxon>
        <taxon>Symbiodinium</taxon>
    </lineage>
</organism>
<feature type="region of interest" description="Disordered" evidence="1">
    <location>
        <begin position="54"/>
        <end position="79"/>
    </location>
</feature>
<evidence type="ECO:0000313" key="2">
    <source>
        <dbReference type="EMBL" id="OLQ14201.1"/>
    </source>
</evidence>
<reference evidence="2 3" key="1">
    <citation type="submission" date="2016-02" db="EMBL/GenBank/DDBJ databases">
        <title>Genome analysis of coral dinoflagellate symbionts highlights evolutionary adaptations to a symbiotic lifestyle.</title>
        <authorList>
            <person name="Aranda M."/>
            <person name="Li Y."/>
            <person name="Liew Y.J."/>
            <person name="Baumgarten S."/>
            <person name="Simakov O."/>
            <person name="Wilson M."/>
            <person name="Piel J."/>
            <person name="Ashoor H."/>
            <person name="Bougouffa S."/>
            <person name="Bajic V.B."/>
            <person name="Ryu T."/>
            <person name="Ravasi T."/>
            <person name="Bayer T."/>
            <person name="Micklem G."/>
            <person name="Kim H."/>
            <person name="Bhak J."/>
            <person name="Lajeunesse T.C."/>
            <person name="Voolstra C.R."/>
        </authorList>
    </citation>
    <scope>NUCLEOTIDE SEQUENCE [LARGE SCALE GENOMIC DNA]</scope>
    <source>
        <strain evidence="2 3">CCMP2467</strain>
    </source>
</reference>
<evidence type="ECO:0000256" key="1">
    <source>
        <dbReference type="SAM" id="MobiDB-lite"/>
    </source>
</evidence>
<keyword evidence="3" id="KW-1185">Reference proteome</keyword>